<dbReference type="GO" id="GO:0005634">
    <property type="term" value="C:nucleus"/>
    <property type="evidence" value="ECO:0007669"/>
    <property type="project" value="UniProtKB-SubCell"/>
</dbReference>
<dbReference type="Gene3D" id="3.30.710.10">
    <property type="entry name" value="Potassium Channel Kv1.1, Chain A"/>
    <property type="match status" value="1"/>
</dbReference>
<keyword evidence="4" id="KW-0539">Nucleus</keyword>
<organism evidence="7 8">
    <name type="scientific">Parachaetomium inaequale</name>
    <dbReference type="NCBI Taxonomy" id="2588326"/>
    <lineage>
        <taxon>Eukaryota</taxon>
        <taxon>Fungi</taxon>
        <taxon>Dikarya</taxon>
        <taxon>Ascomycota</taxon>
        <taxon>Pezizomycotina</taxon>
        <taxon>Sordariomycetes</taxon>
        <taxon>Sordariomycetidae</taxon>
        <taxon>Sordariales</taxon>
        <taxon>Chaetomiaceae</taxon>
        <taxon>Parachaetomium</taxon>
    </lineage>
</organism>
<protein>
    <recommendedName>
        <fullName evidence="3">Elongin-C</fullName>
    </recommendedName>
</protein>
<comment type="function">
    <text evidence="5">Essential component of the SCF (SKP1-CUL1-F-box protein) E3 ubiquitin ligase complexes, which mediate the ubiquitination and subsequent proteasomal degradation of target proteins. Controls sulfur metabolite repression, probably by mediating the inactivation or degradation of the metR transcription factor.</text>
</comment>
<dbReference type="InterPro" id="IPR039948">
    <property type="entry name" value="ELC1"/>
</dbReference>
<comment type="subcellular location">
    <subcellularLocation>
        <location evidence="1">Nucleus</location>
    </subcellularLocation>
</comment>
<feature type="domain" description="SKP1 component POZ" evidence="6">
    <location>
        <begin position="6"/>
        <end position="65"/>
    </location>
</feature>
<dbReference type="InterPro" id="IPR011333">
    <property type="entry name" value="SKP1/BTB/POZ_sf"/>
</dbReference>
<sequence>MADSKYITLVSGEGFEFVVLREAALVSPTIKGMLRSQFIEARTGRCTFPEISAHVLEKVVDYFHYWYRTREQEDVPDMEIPPEMCLELLMAAEYFNLDSKNPLRERE</sequence>
<dbReference type="Proteomes" id="UP001303115">
    <property type="component" value="Unassembled WGS sequence"/>
</dbReference>
<evidence type="ECO:0000256" key="2">
    <source>
        <dbReference type="ARBA" id="ARBA00009993"/>
    </source>
</evidence>
<evidence type="ECO:0000313" key="7">
    <source>
        <dbReference type="EMBL" id="KAK4040336.1"/>
    </source>
</evidence>
<dbReference type="InterPro" id="IPR016073">
    <property type="entry name" value="Skp1_comp_POZ"/>
</dbReference>
<dbReference type="Pfam" id="PF03931">
    <property type="entry name" value="Skp1_POZ"/>
    <property type="match status" value="1"/>
</dbReference>
<evidence type="ECO:0000313" key="8">
    <source>
        <dbReference type="Proteomes" id="UP001303115"/>
    </source>
</evidence>
<keyword evidence="8" id="KW-1185">Reference proteome</keyword>
<dbReference type="PANTHER" id="PTHR20648">
    <property type="entry name" value="ELONGIN-C"/>
    <property type="match status" value="1"/>
</dbReference>
<dbReference type="SMART" id="SM00512">
    <property type="entry name" value="Skp1"/>
    <property type="match status" value="1"/>
</dbReference>
<dbReference type="CDD" id="cd18321">
    <property type="entry name" value="BTB_POZ_EloC"/>
    <property type="match status" value="1"/>
</dbReference>
<evidence type="ECO:0000256" key="1">
    <source>
        <dbReference type="ARBA" id="ARBA00004123"/>
    </source>
</evidence>
<evidence type="ECO:0000256" key="5">
    <source>
        <dbReference type="ARBA" id="ARBA00045385"/>
    </source>
</evidence>
<dbReference type="GO" id="GO:0006511">
    <property type="term" value="P:ubiquitin-dependent protein catabolic process"/>
    <property type="evidence" value="ECO:0007669"/>
    <property type="project" value="InterPro"/>
</dbReference>
<comment type="similarity">
    <text evidence="2">Belongs to the SKP1 family.</text>
</comment>
<dbReference type="InterPro" id="IPR001232">
    <property type="entry name" value="SKP1-like"/>
</dbReference>
<name>A0AAN6PJL1_9PEZI</name>
<evidence type="ECO:0000256" key="4">
    <source>
        <dbReference type="ARBA" id="ARBA00023242"/>
    </source>
</evidence>
<comment type="caution">
    <text evidence="7">The sequence shown here is derived from an EMBL/GenBank/DDBJ whole genome shotgun (WGS) entry which is preliminary data.</text>
</comment>
<gene>
    <name evidence="7" type="ORF">C8A01DRAFT_35664</name>
</gene>
<evidence type="ECO:0000256" key="3">
    <source>
        <dbReference type="ARBA" id="ARBA00021347"/>
    </source>
</evidence>
<dbReference type="AlphaFoldDB" id="A0AAN6PJL1"/>
<dbReference type="EMBL" id="MU854379">
    <property type="protein sequence ID" value="KAK4040336.1"/>
    <property type="molecule type" value="Genomic_DNA"/>
</dbReference>
<dbReference type="SUPFAM" id="SSF54695">
    <property type="entry name" value="POZ domain"/>
    <property type="match status" value="1"/>
</dbReference>
<accession>A0AAN6PJL1</accession>
<proteinExistence type="inferred from homology"/>
<dbReference type="FunFam" id="3.30.710.10:FF:000035">
    <property type="entry name" value="Elongin C transcription elongation factor"/>
    <property type="match status" value="1"/>
</dbReference>
<evidence type="ECO:0000259" key="6">
    <source>
        <dbReference type="Pfam" id="PF03931"/>
    </source>
</evidence>
<reference evidence="8" key="1">
    <citation type="journal article" date="2023" name="Mol. Phylogenet. Evol.">
        <title>Genome-scale phylogeny and comparative genomics of the fungal order Sordariales.</title>
        <authorList>
            <person name="Hensen N."/>
            <person name="Bonometti L."/>
            <person name="Westerberg I."/>
            <person name="Brannstrom I.O."/>
            <person name="Guillou S."/>
            <person name="Cros-Aarteil S."/>
            <person name="Calhoun S."/>
            <person name="Haridas S."/>
            <person name="Kuo A."/>
            <person name="Mondo S."/>
            <person name="Pangilinan J."/>
            <person name="Riley R."/>
            <person name="LaButti K."/>
            <person name="Andreopoulos B."/>
            <person name="Lipzen A."/>
            <person name="Chen C."/>
            <person name="Yan M."/>
            <person name="Daum C."/>
            <person name="Ng V."/>
            <person name="Clum A."/>
            <person name="Steindorff A."/>
            <person name="Ohm R.A."/>
            <person name="Martin F."/>
            <person name="Silar P."/>
            <person name="Natvig D.O."/>
            <person name="Lalanne C."/>
            <person name="Gautier V."/>
            <person name="Ament-Velasquez S.L."/>
            <person name="Kruys A."/>
            <person name="Hutchinson M.I."/>
            <person name="Powell A.J."/>
            <person name="Barry K."/>
            <person name="Miller A.N."/>
            <person name="Grigoriev I.V."/>
            <person name="Debuchy R."/>
            <person name="Gladieux P."/>
            <person name="Hiltunen Thoren M."/>
            <person name="Johannesson H."/>
        </authorList>
    </citation>
    <scope>NUCLEOTIDE SEQUENCE [LARGE SCALE GENOMIC DNA]</scope>
    <source>
        <strain evidence="8">CBS 284.82</strain>
    </source>
</reference>